<feature type="compositionally biased region" description="Basic residues" evidence="1">
    <location>
        <begin position="117"/>
        <end position="133"/>
    </location>
</feature>
<dbReference type="KEGG" id="spar:SPRG_17738"/>
<feature type="compositionally biased region" description="Basic residues" evidence="1">
    <location>
        <begin position="87"/>
        <end position="98"/>
    </location>
</feature>
<feature type="region of interest" description="Disordered" evidence="1">
    <location>
        <begin position="86"/>
        <end position="133"/>
    </location>
</feature>
<feature type="region of interest" description="Disordered" evidence="1">
    <location>
        <begin position="37"/>
        <end position="70"/>
    </location>
</feature>
<accession>A0A067BF43</accession>
<evidence type="ECO:0000313" key="2">
    <source>
        <dbReference type="EMBL" id="KDO16708.1"/>
    </source>
</evidence>
<dbReference type="EMBL" id="KK583967">
    <property type="protein sequence ID" value="KDO16708.1"/>
    <property type="molecule type" value="Genomic_DNA"/>
</dbReference>
<sequence>MSKMGAVSLRAVSESKKKLQLLQTMERRMLEIQRARQAFERKKCNKSVSPKRSEPRKEPEPSRRDDELSLAQFGEAGGVFLTQLPTQHKRHHVHKSRHAVSASSGEAASLSPPKQTHGNHHHHGKRVKQLHRHVPYELLVDDATAG</sequence>
<proteinExistence type="predicted"/>
<gene>
    <name evidence="2" type="ORF">SPRG_17738</name>
</gene>
<feature type="compositionally biased region" description="Polar residues" evidence="1">
    <location>
        <begin position="101"/>
        <end position="116"/>
    </location>
</feature>
<protein>
    <submittedName>
        <fullName evidence="2">Uncharacterized protein</fullName>
    </submittedName>
</protein>
<dbReference type="Proteomes" id="UP000030745">
    <property type="component" value="Unassembled WGS sequence"/>
</dbReference>
<dbReference type="RefSeq" id="XP_012212582.1">
    <property type="nucleotide sequence ID" value="XM_012357192.1"/>
</dbReference>
<dbReference type="OrthoDB" id="10668885at2759"/>
<organism evidence="2 3">
    <name type="scientific">Saprolegnia parasitica (strain CBS 223.65)</name>
    <dbReference type="NCBI Taxonomy" id="695850"/>
    <lineage>
        <taxon>Eukaryota</taxon>
        <taxon>Sar</taxon>
        <taxon>Stramenopiles</taxon>
        <taxon>Oomycota</taxon>
        <taxon>Saprolegniomycetes</taxon>
        <taxon>Saprolegniales</taxon>
        <taxon>Saprolegniaceae</taxon>
        <taxon>Saprolegnia</taxon>
    </lineage>
</organism>
<dbReference type="VEuPathDB" id="FungiDB:SPRG_17738"/>
<evidence type="ECO:0000313" key="3">
    <source>
        <dbReference type="Proteomes" id="UP000030745"/>
    </source>
</evidence>
<dbReference type="AlphaFoldDB" id="A0A067BF43"/>
<dbReference type="GeneID" id="24139268"/>
<keyword evidence="3" id="KW-1185">Reference proteome</keyword>
<reference evidence="2 3" key="1">
    <citation type="journal article" date="2013" name="PLoS Genet.">
        <title>Distinctive expansion of potential virulence genes in the genome of the oomycete fish pathogen Saprolegnia parasitica.</title>
        <authorList>
            <person name="Jiang R.H."/>
            <person name="de Bruijn I."/>
            <person name="Haas B.J."/>
            <person name="Belmonte R."/>
            <person name="Lobach L."/>
            <person name="Christie J."/>
            <person name="van den Ackerveken G."/>
            <person name="Bottin A."/>
            <person name="Bulone V."/>
            <person name="Diaz-Moreno S.M."/>
            <person name="Dumas B."/>
            <person name="Fan L."/>
            <person name="Gaulin E."/>
            <person name="Govers F."/>
            <person name="Grenville-Briggs L.J."/>
            <person name="Horner N.R."/>
            <person name="Levin J.Z."/>
            <person name="Mammella M."/>
            <person name="Meijer H.J."/>
            <person name="Morris P."/>
            <person name="Nusbaum C."/>
            <person name="Oome S."/>
            <person name="Phillips A.J."/>
            <person name="van Rooyen D."/>
            <person name="Rzeszutek E."/>
            <person name="Saraiva M."/>
            <person name="Secombes C.J."/>
            <person name="Seidl M.F."/>
            <person name="Snel B."/>
            <person name="Stassen J.H."/>
            <person name="Sykes S."/>
            <person name="Tripathy S."/>
            <person name="van den Berg H."/>
            <person name="Vega-Arreguin J.C."/>
            <person name="Wawra S."/>
            <person name="Young S.K."/>
            <person name="Zeng Q."/>
            <person name="Dieguez-Uribeondo J."/>
            <person name="Russ C."/>
            <person name="Tyler B.M."/>
            <person name="van West P."/>
        </authorList>
    </citation>
    <scope>NUCLEOTIDE SEQUENCE [LARGE SCALE GENOMIC DNA]</scope>
    <source>
        <strain evidence="2 3">CBS 223.65</strain>
    </source>
</reference>
<name>A0A067BF43_SAPPC</name>
<feature type="compositionally biased region" description="Basic and acidic residues" evidence="1">
    <location>
        <begin position="51"/>
        <end position="67"/>
    </location>
</feature>
<evidence type="ECO:0000256" key="1">
    <source>
        <dbReference type="SAM" id="MobiDB-lite"/>
    </source>
</evidence>